<name>A0AAW8M0F7_AGRTU</name>
<protein>
    <submittedName>
        <fullName evidence="1">Uncharacterized protein</fullName>
    </submittedName>
</protein>
<gene>
    <name evidence="1" type="ORF">J2W61_004611</name>
</gene>
<dbReference type="Proteomes" id="UP001265315">
    <property type="component" value="Unassembled WGS sequence"/>
</dbReference>
<dbReference type="EMBL" id="JAVDSW010000006">
    <property type="protein sequence ID" value="MDR6704736.1"/>
    <property type="molecule type" value="Genomic_DNA"/>
</dbReference>
<accession>A0AAW8M0F7</accession>
<organism evidence="1 2">
    <name type="scientific">Agrobacterium tumefaciens</name>
    <dbReference type="NCBI Taxonomy" id="358"/>
    <lineage>
        <taxon>Bacteria</taxon>
        <taxon>Pseudomonadati</taxon>
        <taxon>Pseudomonadota</taxon>
        <taxon>Alphaproteobacteria</taxon>
        <taxon>Hyphomicrobiales</taxon>
        <taxon>Rhizobiaceae</taxon>
        <taxon>Rhizobium/Agrobacterium group</taxon>
        <taxon>Agrobacterium</taxon>
        <taxon>Agrobacterium tumefaciens complex</taxon>
    </lineage>
</organism>
<dbReference type="AlphaFoldDB" id="A0AAW8M0F7"/>
<reference evidence="1" key="1">
    <citation type="submission" date="2023-07" db="EMBL/GenBank/DDBJ databases">
        <title>Sorghum-associated microbial communities from plants grown in Nebraska, USA.</title>
        <authorList>
            <person name="Schachtman D."/>
        </authorList>
    </citation>
    <scope>NUCLEOTIDE SEQUENCE</scope>
    <source>
        <strain evidence="1">1457</strain>
    </source>
</reference>
<evidence type="ECO:0000313" key="2">
    <source>
        <dbReference type="Proteomes" id="UP001265315"/>
    </source>
</evidence>
<comment type="caution">
    <text evidence="1">The sequence shown here is derived from an EMBL/GenBank/DDBJ whole genome shotgun (WGS) entry which is preliminary data.</text>
</comment>
<evidence type="ECO:0000313" key="1">
    <source>
        <dbReference type="EMBL" id="MDR6704736.1"/>
    </source>
</evidence>
<sequence>MARRYLENLTLFRRLWGKRFGFYNFGLHVSES</sequence>
<proteinExistence type="predicted"/>